<proteinExistence type="predicted"/>
<name>A4QMH4_PINKO</name>
<protein>
    <submittedName>
        <fullName evidence="1">ORF50a</fullName>
    </submittedName>
</protein>
<sequence>MDKLDSFPKLLGSQDLSIVRTLRGKKQSFLVMQLMLLQLLRYLLERWEFV</sequence>
<keyword evidence="1" id="KW-0934">Plastid</keyword>
<dbReference type="EMBL" id="AY228468">
    <property type="protein sequence ID" value="ABP35306.1"/>
    <property type="molecule type" value="Genomic_DNA"/>
</dbReference>
<reference evidence="1" key="1">
    <citation type="submission" date="2007-04" db="EMBL/GenBank/DDBJ databases">
        <authorList>
            <person name="Noh E.W."/>
            <person name="Lee J.S."/>
            <person name="Choi Y.I."/>
            <person name="Han M.S."/>
            <person name="Yi Y.S."/>
            <person name="Han S.U."/>
        </authorList>
    </citation>
    <scope>NUCLEOTIDE SEQUENCE</scope>
</reference>
<organism evidence="1">
    <name type="scientific">Pinus koraiensis</name>
    <name type="common">Korean pine</name>
    <dbReference type="NCBI Taxonomy" id="88728"/>
    <lineage>
        <taxon>Eukaryota</taxon>
        <taxon>Viridiplantae</taxon>
        <taxon>Streptophyta</taxon>
        <taxon>Embryophyta</taxon>
        <taxon>Tracheophyta</taxon>
        <taxon>Spermatophyta</taxon>
        <taxon>Pinopsida</taxon>
        <taxon>Pinidae</taxon>
        <taxon>Conifers I</taxon>
        <taxon>Pinales</taxon>
        <taxon>Pinaceae</taxon>
        <taxon>Pinus</taxon>
        <taxon>Pinus subgen. Strobus</taxon>
    </lineage>
</organism>
<accession>A4QMH4</accession>
<geneLocation type="chloroplast" evidence="1"/>
<evidence type="ECO:0000313" key="1">
    <source>
        <dbReference type="EMBL" id="ABP35306.1"/>
    </source>
</evidence>
<keyword evidence="1" id="KW-0150">Chloroplast</keyword>
<dbReference type="AlphaFoldDB" id="A4QMH4"/>